<comment type="caution">
    <text evidence="1">The sequence shown here is derived from an EMBL/GenBank/DDBJ whole genome shotgun (WGS) entry which is preliminary data.</text>
</comment>
<organism evidence="1 2">
    <name type="scientific">Ruegeria atlantica</name>
    <dbReference type="NCBI Taxonomy" id="81569"/>
    <lineage>
        <taxon>Bacteria</taxon>
        <taxon>Pseudomonadati</taxon>
        <taxon>Pseudomonadota</taxon>
        <taxon>Alphaproteobacteria</taxon>
        <taxon>Rhodobacterales</taxon>
        <taxon>Roseobacteraceae</taxon>
        <taxon>Ruegeria</taxon>
    </lineage>
</organism>
<dbReference type="EMBL" id="WVQY01000005">
    <property type="protein sequence ID" value="NOD31488.1"/>
    <property type="molecule type" value="Genomic_DNA"/>
</dbReference>
<proteinExistence type="predicted"/>
<reference evidence="1 2" key="1">
    <citation type="submission" date="2019-12" db="EMBL/GenBank/DDBJ databases">
        <title>Ruegeria JWLKs population differentiation of coral mucus and skeleton niches.</title>
        <authorList>
            <person name="Luo D."/>
        </authorList>
    </citation>
    <scope>NUCLEOTIDE SEQUENCE [LARGE SCALE GENOMIC DNA]</scope>
    <source>
        <strain evidence="1 2">HKCCD6238</strain>
    </source>
</reference>
<evidence type="ECO:0000313" key="1">
    <source>
        <dbReference type="EMBL" id="NOD31488.1"/>
    </source>
</evidence>
<protein>
    <submittedName>
        <fullName evidence="1">Uncharacterized protein</fullName>
    </submittedName>
</protein>
<sequence>MSSTRRKLDLKHFKSTLEVQAFAFDAAIHMTQKSVLDKVERDGLVGDEEYRDLQRKIDDLLTVARSMGLPQ</sequence>
<dbReference type="RefSeq" id="WP_171363953.1">
    <property type="nucleotide sequence ID" value="NZ_WVQY01000005.1"/>
</dbReference>
<gene>
    <name evidence="1" type="ORF">GS617_14515</name>
</gene>
<name>A0ABX1WE04_9RHOB</name>
<accession>A0ABX1WE04</accession>
<keyword evidence="2" id="KW-1185">Reference proteome</keyword>
<dbReference type="Proteomes" id="UP000599383">
    <property type="component" value="Unassembled WGS sequence"/>
</dbReference>
<evidence type="ECO:0000313" key="2">
    <source>
        <dbReference type="Proteomes" id="UP000599383"/>
    </source>
</evidence>